<keyword evidence="1" id="KW-0472">Membrane</keyword>
<protein>
    <submittedName>
        <fullName evidence="2">Uncharacterized protein</fullName>
    </submittedName>
</protein>
<evidence type="ECO:0000256" key="1">
    <source>
        <dbReference type="SAM" id="Phobius"/>
    </source>
</evidence>
<accession>A0A9P4MLZ3</accession>
<keyword evidence="1" id="KW-0812">Transmembrane</keyword>
<dbReference type="EMBL" id="ML996081">
    <property type="protein sequence ID" value="KAF2157872.1"/>
    <property type="molecule type" value="Genomic_DNA"/>
</dbReference>
<evidence type="ECO:0000313" key="2">
    <source>
        <dbReference type="EMBL" id="KAF2157872.1"/>
    </source>
</evidence>
<proteinExistence type="predicted"/>
<name>A0A9P4MLZ3_9PEZI</name>
<reference evidence="2" key="1">
    <citation type="journal article" date="2020" name="Stud. Mycol.">
        <title>101 Dothideomycetes genomes: a test case for predicting lifestyles and emergence of pathogens.</title>
        <authorList>
            <person name="Haridas S."/>
            <person name="Albert R."/>
            <person name="Binder M."/>
            <person name="Bloem J."/>
            <person name="Labutti K."/>
            <person name="Salamov A."/>
            <person name="Andreopoulos B."/>
            <person name="Baker S."/>
            <person name="Barry K."/>
            <person name="Bills G."/>
            <person name="Bluhm B."/>
            <person name="Cannon C."/>
            <person name="Castanera R."/>
            <person name="Culley D."/>
            <person name="Daum C."/>
            <person name="Ezra D."/>
            <person name="Gonzalez J."/>
            <person name="Henrissat B."/>
            <person name="Kuo A."/>
            <person name="Liang C."/>
            <person name="Lipzen A."/>
            <person name="Lutzoni F."/>
            <person name="Magnuson J."/>
            <person name="Mondo S."/>
            <person name="Nolan M."/>
            <person name="Ohm R."/>
            <person name="Pangilinan J."/>
            <person name="Park H.-J."/>
            <person name="Ramirez L."/>
            <person name="Alfaro M."/>
            <person name="Sun H."/>
            <person name="Tritt A."/>
            <person name="Yoshinaga Y."/>
            <person name="Zwiers L.-H."/>
            <person name="Turgeon B."/>
            <person name="Goodwin S."/>
            <person name="Spatafora J."/>
            <person name="Crous P."/>
            <person name="Grigoriev I."/>
        </authorList>
    </citation>
    <scope>NUCLEOTIDE SEQUENCE</scope>
    <source>
        <strain evidence="2">CBS 260.36</strain>
    </source>
</reference>
<comment type="caution">
    <text evidence="2">The sequence shown here is derived from an EMBL/GenBank/DDBJ whole genome shotgun (WGS) entry which is preliminary data.</text>
</comment>
<dbReference type="Proteomes" id="UP000799439">
    <property type="component" value="Unassembled WGS sequence"/>
</dbReference>
<feature type="transmembrane region" description="Helical" evidence="1">
    <location>
        <begin position="31"/>
        <end position="51"/>
    </location>
</feature>
<keyword evidence="1" id="KW-1133">Transmembrane helix</keyword>
<organism evidence="2 3">
    <name type="scientific">Myriangium duriaei CBS 260.36</name>
    <dbReference type="NCBI Taxonomy" id="1168546"/>
    <lineage>
        <taxon>Eukaryota</taxon>
        <taxon>Fungi</taxon>
        <taxon>Dikarya</taxon>
        <taxon>Ascomycota</taxon>
        <taxon>Pezizomycotina</taxon>
        <taxon>Dothideomycetes</taxon>
        <taxon>Dothideomycetidae</taxon>
        <taxon>Myriangiales</taxon>
        <taxon>Myriangiaceae</taxon>
        <taxon>Myriangium</taxon>
    </lineage>
</organism>
<keyword evidence="3" id="KW-1185">Reference proteome</keyword>
<dbReference type="AlphaFoldDB" id="A0A9P4MLZ3"/>
<gene>
    <name evidence="2" type="ORF">K461DRAFT_274108</name>
</gene>
<sequence length="82" mass="8249">MAALCPAVLGIGLAGRLLVVADGIAIVSVGVILVTVSSPVPVGLGIVTVWVKKKVDMTVVVIVRRVEADEMGAGAEAAEDIV</sequence>
<evidence type="ECO:0000313" key="3">
    <source>
        <dbReference type="Proteomes" id="UP000799439"/>
    </source>
</evidence>